<proteinExistence type="predicted"/>
<evidence type="ECO:0000313" key="1">
    <source>
        <dbReference type="EMBL" id="MBX69464.1"/>
    </source>
</evidence>
<organism evidence="1">
    <name type="scientific">Rhizophora mucronata</name>
    <name type="common">Asiatic mangrove</name>
    <dbReference type="NCBI Taxonomy" id="61149"/>
    <lineage>
        <taxon>Eukaryota</taxon>
        <taxon>Viridiplantae</taxon>
        <taxon>Streptophyta</taxon>
        <taxon>Embryophyta</taxon>
        <taxon>Tracheophyta</taxon>
        <taxon>Spermatophyta</taxon>
        <taxon>Magnoliopsida</taxon>
        <taxon>eudicotyledons</taxon>
        <taxon>Gunneridae</taxon>
        <taxon>Pentapetalae</taxon>
        <taxon>rosids</taxon>
        <taxon>fabids</taxon>
        <taxon>Malpighiales</taxon>
        <taxon>Rhizophoraceae</taxon>
        <taxon>Rhizophora</taxon>
    </lineage>
</organism>
<reference evidence="1" key="1">
    <citation type="submission" date="2018-02" db="EMBL/GenBank/DDBJ databases">
        <title>Rhizophora mucronata_Transcriptome.</title>
        <authorList>
            <person name="Meera S.P."/>
            <person name="Sreeshan A."/>
            <person name="Augustine A."/>
        </authorList>
    </citation>
    <scope>NUCLEOTIDE SEQUENCE</scope>
    <source>
        <tissue evidence="1">Leaf</tissue>
    </source>
</reference>
<accession>A0A2P2QRF9</accession>
<sequence>MQTRRRKVLVIGRESEIGSDAAVGKDDGAAVQHVEVVGGRLERWRPRFRKVDGKRGCRHWFYCGGTGLRRQGDYIGFGRRV</sequence>
<protein>
    <submittedName>
        <fullName evidence="1">Uncharacterized protein MANES_03G178600</fullName>
    </submittedName>
</protein>
<dbReference type="EMBL" id="GGEC01088980">
    <property type="protein sequence ID" value="MBX69464.1"/>
    <property type="molecule type" value="Transcribed_RNA"/>
</dbReference>
<name>A0A2P2QRF9_RHIMU</name>
<dbReference type="AlphaFoldDB" id="A0A2P2QRF9"/>